<dbReference type="SUPFAM" id="SSF51735">
    <property type="entry name" value="NAD(P)-binding Rossmann-fold domains"/>
    <property type="match status" value="1"/>
</dbReference>
<evidence type="ECO:0000313" key="1">
    <source>
        <dbReference type="EMBL" id="NKE71650.1"/>
    </source>
</evidence>
<evidence type="ECO:0000313" key="2">
    <source>
        <dbReference type="Proteomes" id="UP000534783"/>
    </source>
</evidence>
<dbReference type="PANTHER" id="PTHR14239">
    <property type="entry name" value="DUDULIN-RELATED"/>
    <property type="match status" value="1"/>
</dbReference>
<dbReference type="RefSeq" id="WP_168060482.1">
    <property type="nucleotide sequence ID" value="NZ_VTOW01000002.1"/>
</dbReference>
<sequence>MKPKIGIIGKGNVGHALLRGCERAGYEAKAVGHYLKGVQETSAWGEVIILAVPFAALDETLREMGENVNGKPLVDVTNVVTADFQLALGCTTSGAEELQKKVPSAKVIKAFNTVFAEHMYLGKVKDEPITLFAAGDDGEAKAAVLQLGREIGFDAVDAGPLQNARWLETLGYFHIQLGYALKMGSDVEFKLIR</sequence>
<dbReference type="InterPro" id="IPR036291">
    <property type="entry name" value="NAD(P)-bd_dom_sf"/>
</dbReference>
<dbReference type="GO" id="GO:0016491">
    <property type="term" value="F:oxidoreductase activity"/>
    <property type="evidence" value="ECO:0007669"/>
    <property type="project" value="UniProtKB-KW"/>
</dbReference>
<evidence type="ECO:0008006" key="3">
    <source>
        <dbReference type="Google" id="ProtNLM"/>
    </source>
</evidence>
<organism evidence="1 2">
    <name type="scientific">Candidatus Manganitrophus noduliformans</name>
    <dbReference type="NCBI Taxonomy" id="2606439"/>
    <lineage>
        <taxon>Bacteria</taxon>
        <taxon>Pseudomonadati</taxon>
        <taxon>Nitrospirota</taxon>
        <taxon>Nitrospiria</taxon>
        <taxon>Candidatus Troglogloeales</taxon>
        <taxon>Candidatus Manganitrophaceae</taxon>
        <taxon>Candidatus Manganitrophus</taxon>
    </lineage>
</organism>
<dbReference type="Proteomes" id="UP000534783">
    <property type="component" value="Unassembled WGS sequence"/>
</dbReference>
<dbReference type="AlphaFoldDB" id="A0A7X6IBN9"/>
<proteinExistence type="predicted"/>
<gene>
    <name evidence="1" type="ORF">MNODULE_12955</name>
</gene>
<reference evidence="1 2" key="1">
    <citation type="journal article" date="2020" name="Nature">
        <title>Bacterial chemolithoautotrophy via manganese oxidation.</title>
        <authorList>
            <person name="Yu H."/>
            <person name="Leadbetter J.R."/>
        </authorList>
    </citation>
    <scope>NUCLEOTIDE SEQUENCE [LARGE SCALE GENOMIC DNA]</scope>
    <source>
        <strain evidence="1 2">Mn-1</strain>
    </source>
</reference>
<keyword evidence="2" id="KW-1185">Reference proteome</keyword>
<dbReference type="Gene3D" id="3.40.50.720">
    <property type="entry name" value="NAD(P)-binding Rossmann-like Domain"/>
    <property type="match status" value="1"/>
</dbReference>
<name>A0A7X6IBN9_9BACT</name>
<accession>A0A7X6IBN9</accession>
<protein>
    <recommendedName>
        <fullName evidence="3">Pyrroline-5-carboxylate reductase catalytic N-terminal domain-containing protein</fullName>
    </recommendedName>
</protein>
<comment type="caution">
    <text evidence="1">The sequence shown here is derived from an EMBL/GenBank/DDBJ whole genome shotgun (WGS) entry which is preliminary data.</text>
</comment>
<dbReference type="EMBL" id="VTOW01000002">
    <property type="protein sequence ID" value="NKE71650.1"/>
    <property type="molecule type" value="Genomic_DNA"/>
</dbReference>
<dbReference type="InterPro" id="IPR051267">
    <property type="entry name" value="STEAP_metalloreductase"/>
</dbReference>